<dbReference type="Gene3D" id="3.40.50.1240">
    <property type="entry name" value="Phosphoglycerate mutase-like"/>
    <property type="match status" value="1"/>
</dbReference>
<feature type="binding site" evidence="1">
    <location>
        <position position="57"/>
    </location>
    <ligand>
        <name>substrate</name>
    </ligand>
</feature>
<dbReference type="InterPro" id="IPR013078">
    <property type="entry name" value="His_Pase_superF_clade-1"/>
</dbReference>
<comment type="caution">
    <text evidence="2">The sequence shown here is derived from an EMBL/GenBank/DDBJ whole genome shotgun (WGS) entry which is preliminary data.</text>
</comment>
<dbReference type="PANTHER" id="PTHR47623:SF1">
    <property type="entry name" value="OS09G0287300 PROTEIN"/>
    <property type="match status" value="1"/>
</dbReference>
<name>A0A1E5UGT7_9FLAO</name>
<keyword evidence="3" id="KW-1185">Reference proteome</keyword>
<organism evidence="2 3">
    <name type="scientific">Cloacibacterium normanense</name>
    <dbReference type="NCBI Taxonomy" id="237258"/>
    <lineage>
        <taxon>Bacteria</taxon>
        <taxon>Pseudomonadati</taxon>
        <taxon>Bacteroidota</taxon>
        <taxon>Flavobacteriia</taxon>
        <taxon>Flavobacteriales</taxon>
        <taxon>Weeksellaceae</taxon>
    </lineage>
</organism>
<dbReference type="CDD" id="cd07067">
    <property type="entry name" value="HP_PGM_like"/>
    <property type="match status" value="1"/>
</dbReference>
<dbReference type="PANTHER" id="PTHR47623">
    <property type="entry name" value="OS09G0287300 PROTEIN"/>
    <property type="match status" value="1"/>
</dbReference>
<evidence type="ECO:0000313" key="3">
    <source>
        <dbReference type="Proteomes" id="UP000095601"/>
    </source>
</evidence>
<reference evidence="2 3" key="1">
    <citation type="submission" date="2016-09" db="EMBL/GenBank/DDBJ databases">
        <authorList>
            <person name="Capua I."/>
            <person name="De Benedictis P."/>
            <person name="Joannis T."/>
            <person name="Lombin L.H."/>
            <person name="Cattoli G."/>
        </authorList>
    </citation>
    <scope>NUCLEOTIDE SEQUENCE [LARGE SCALE GENOMIC DNA]</scope>
    <source>
        <strain evidence="2 3">NRS-1</strain>
    </source>
</reference>
<evidence type="ECO:0000256" key="1">
    <source>
        <dbReference type="PIRSR" id="PIRSR613078-2"/>
    </source>
</evidence>
<dbReference type="SUPFAM" id="SSF53254">
    <property type="entry name" value="Phosphoglycerate mutase-like"/>
    <property type="match status" value="1"/>
</dbReference>
<accession>A0A1E5UGT7</accession>
<dbReference type="InterPro" id="IPR029033">
    <property type="entry name" value="His_PPase_superfam"/>
</dbReference>
<dbReference type="RefSeq" id="WP_069797207.1">
    <property type="nucleotide sequence ID" value="NZ_CP034157.1"/>
</dbReference>
<proteinExistence type="predicted"/>
<dbReference type="OrthoDB" id="9810154at2"/>
<dbReference type="Pfam" id="PF00300">
    <property type="entry name" value="His_Phos_1"/>
    <property type="match status" value="1"/>
</dbReference>
<dbReference type="SMART" id="SM00855">
    <property type="entry name" value="PGAM"/>
    <property type="match status" value="1"/>
</dbReference>
<dbReference type="Proteomes" id="UP000095601">
    <property type="component" value="Unassembled WGS sequence"/>
</dbReference>
<dbReference type="EMBL" id="MKGI01000012">
    <property type="protein sequence ID" value="OEL12100.1"/>
    <property type="molecule type" value="Genomic_DNA"/>
</dbReference>
<sequence>MKTLLLVRHAKSDWPTNIDDFDRPLNERGHKDAPKMAKFLKEISVTIDAFVTSPAKRALTTCRYFAEVFENKNIQKIEELYNASPTEFLEVIEHLNDSLDHVAIFSHNNGITYFANSLTNENIEHMPTCSVVAFKISAESWKEFKNAEKNFLFFHKPKEI</sequence>
<dbReference type="PATRIC" id="fig|237258.4.peg.1509"/>
<dbReference type="STRING" id="237258.SAMN04489756_106145"/>
<dbReference type="KEGG" id="cnr:EB819_01400"/>
<protein>
    <submittedName>
        <fullName evidence="2">Histidine phosphatase super family protein</fullName>
    </submittedName>
</protein>
<gene>
    <name evidence="2" type="ORF">BHF72_1558</name>
</gene>
<dbReference type="AlphaFoldDB" id="A0A1E5UGT7"/>
<evidence type="ECO:0000313" key="2">
    <source>
        <dbReference type="EMBL" id="OEL12100.1"/>
    </source>
</evidence>